<dbReference type="RefSeq" id="WP_344720672.1">
    <property type="nucleotide sequence ID" value="NZ_BAAAYG010000007.1"/>
</dbReference>
<organism evidence="5 6">
    <name type="scientific">Nesterenkonia halobia</name>
    <dbReference type="NCBI Taxonomy" id="37922"/>
    <lineage>
        <taxon>Bacteria</taxon>
        <taxon>Bacillati</taxon>
        <taxon>Actinomycetota</taxon>
        <taxon>Actinomycetes</taxon>
        <taxon>Micrococcales</taxon>
        <taxon>Micrococcaceae</taxon>
        <taxon>Nesterenkonia</taxon>
    </lineage>
</organism>
<evidence type="ECO:0000259" key="4">
    <source>
        <dbReference type="Pfam" id="PF03061"/>
    </source>
</evidence>
<dbReference type="NCBIfam" id="TIGR00369">
    <property type="entry name" value="unchar_dom_1"/>
    <property type="match status" value="1"/>
</dbReference>
<feature type="region of interest" description="Disordered" evidence="3">
    <location>
        <begin position="1"/>
        <end position="34"/>
    </location>
</feature>
<dbReference type="InterPro" id="IPR003736">
    <property type="entry name" value="PAAI_dom"/>
</dbReference>
<dbReference type="EMBL" id="BAAAYG010000007">
    <property type="protein sequence ID" value="GAA3285777.1"/>
    <property type="molecule type" value="Genomic_DNA"/>
</dbReference>
<dbReference type="SUPFAM" id="SSF54637">
    <property type="entry name" value="Thioesterase/thiol ester dehydrase-isomerase"/>
    <property type="match status" value="1"/>
</dbReference>
<evidence type="ECO:0000313" key="5">
    <source>
        <dbReference type="EMBL" id="GAA3285777.1"/>
    </source>
</evidence>
<dbReference type="PANTHER" id="PTHR43240:SF5">
    <property type="entry name" value="1,4-DIHYDROXY-2-NAPHTHOYL-COA THIOESTERASE 1"/>
    <property type="match status" value="1"/>
</dbReference>
<evidence type="ECO:0000256" key="1">
    <source>
        <dbReference type="ARBA" id="ARBA00008324"/>
    </source>
</evidence>
<dbReference type="Proteomes" id="UP001501736">
    <property type="component" value="Unassembled WGS sequence"/>
</dbReference>
<comment type="caution">
    <text evidence="5">The sequence shown here is derived from an EMBL/GenBank/DDBJ whole genome shotgun (WGS) entry which is preliminary data.</text>
</comment>
<evidence type="ECO:0000256" key="3">
    <source>
        <dbReference type="SAM" id="MobiDB-lite"/>
    </source>
</evidence>
<sequence>MDGDFIAARTAPAADDAPPPESAPAPAPAPTPLPEEDERLALMREAGVPEELFAHMGPHGVSPLARTMGLRFVEMSPERMVATLPVAGNEQNMGLLHGGAHMVLAETLGSIAAILHVRLDLQQQNAVVGTELNATHHRAATAGMVTAICTPISRGRTLTSHEIVMRDERGRRLSTARMTNMILAPRD</sequence>
<name>A0ABP6RFJ5_9MICC</name>
<dbReference type="InterPro" id="IPR006683">
    <property type="entry name" value="Thioestr_dom"/>
</dbReference>
<proteinExistence type="inferred from homology"/>
<evidence type="ECO:0000313" key="6">
    <source>
        <dbReference type="Proteomes" id="UP001501736"/>
    </source>
</evidence>
<gene>
    <name evidence="5" type="ORF">GCM10020260_19120</name>
</gene>
<feature type="domain" description="Thioesterase" evidence="4">
    <location>
        <begin position="93"/>
        <end position="172"/>
    </location>
</feature>
<evidence type="ECO:0000256" key="2">
    <source>
        <dbReference type="ARBA" id="ARBA00022801"/>
    </source>
</evidence>
<dbReference type="CDD" id="cd03443">
    <property type="entry name" value="PaaI_thioesterase"/>
    <property type="match status" value="1"/>
</dbReference>
<dbReference type="Pfam" id="PF03061">
    <property type="entry name" value="4HBT"/>
    <property type="match status" value="1"/>
</dbReference>
<dbReference type="PANTHER" id="PTHR43240">
    <property type="entry name" value="1,4-DIHYDROXY-2-NAPHTHOYL-COA THIOESTERASE 1"/>
    <property type="match status" value="1"/>
</dbReference>
<keyword evidence="2" id="KW-0378">Hydrolase</keyword>
<protein>
    <recommendedName>
        <fullName evidence="4">Thioesterase domain-containing protein</fullName>
    </recommendedName>
</protein>
<feature type="compositionally biased region" description="Pro residues" evidence="3">
    <location>
        <begin position="17"/>
        <end position="33"/>
    </location>
</feature>
<accession>A0ABP6RFJ5</accession>
<reference evidence="6" key="1">
    <citation type="journal article" date="2019" name="Int. J. Syst. Evol. Microbiol.">
        <title>The Global Catalogue of Microorganisms (GCM) 10K type strain sequencing project: providing services to taxonomists for standard genome sequencing and annotation.</title>
        <authorList>
            <consortium name="The Broad Institute Genomics Platform"/>
            <consortium name="The Broad Institute Genome Sequencing Center for Infectious Disease"/>
            <person name="Wu L."/>
            <person name="Ma J."/>
        </authorList>
    </citation>
    <scope>NUCLEOTIDE SEQUENCE [LARGE SCALE GENOMIC DNA]</scope>
    <source>
        <strain evidence="6">JCM 11483</strain>
    </source>
</reference>
<comment type="similarity">
    <text evidence="1">Belongs to the thioesterase PaaI family.</text>
</comment>
<dbReference type="Gene3D" id="3.10.129.10">
    <property type="entry name" value="Hotdog Thioesterase"/>
    <property type="match status" value="1"/>
</dbReference>
<feature type="compositionally biased region" description="Low complexity" evidence="3">
    <location>
        <begin position="7"/>
        <end position="16"/>
    </location>
</feature>
<dbReference type="InterPro" id="IPR029069">
    <property type="entry name" value="HotDog_dom_sf"/>
</dbReference>
<keyword evidence="6" id="KW-1185">Reference proteome</keyword>